<evidence type="ECO:0000256" key="3">
    <source>
        <dbReference type="ARBA" id="ARBA00022692"/>
    </source>
</evidence>
<reference evidence="6 7" key="1">
    <citation type="submission" date="2017-07" db="EMBL/GenBank/DDBJ databases">
        <title>Recovery of genomes from metagenomes via a dereplication, aggregation, and scoring strategy.</title>
        <authorList>
            <person name="Sieber C.M."/>
            <person name="Probst A.J."/>
            <person name="Sharrar A."/>
            <person name="Thomas B.C."/>
            <person name="Hess M."/>
            <person name="Tringe S.G."/>
            <person name="Banfield J.F."/>
        </authorList>
    </citation>
    <scope>NUCLEOTIDE SEQUENCE [LARGE SCALE GENOMIC DNA]</scope>
    <source>
        <strain evidence="6">JGI_Cruoil_03_44_89</strain>
    </source>
</reference>
<dbReference type="GO" id="GO:0005886">
    <property type="term" value="C:plasma membrane"/>
    <property type="evidence" value="ECO:0007669"/>
    <property type="project" value="InterPro"/>
</dbReference>
<proteinExistence type="predicted"/>
<gene>
    <name evidence="6" type="primary">lptC</name>
    <name evidence="6" type="ORF">CH333_04345</name>
</gene>
<dbReference type="Gene3D" id="2.60.450.10">
    <property type="entry name" value="Lipopolysaccharide (LPS) transport protein A like domain"/>
    <property type="match status" value="1"/>
</dbReference>
<evidence type="ECO:0000313" key="6">
    <source>
        <dbReference type="EMBL" id="OYD16071.1"/>
    </source>
</evidence>
<dbReference type="PANTHER" id="PTHR37481:SF1">
    <property type="entry name" value="LIPOPOLYSACCHARIDE EXPORT SYSTEM PROTEIN LPTC"/>
    <property type="match status" value="1"/>
</dbReference>
<dbReference type="InterPro" id="IPR010664">
    <property type="entry name" value="LipoPS_assembly_LptC-rel"/>
</dbReference>
<dbReference type="PANTHER" id="PTHR37481">
    <property type="entry name" value="LIPOPOLYSACCHARIDE EXPORT SYSTEM PROTEIN LPTC"/>
    <property type="match status" value="1"/>
</dbReference>
<evidence type="ECO:0000313" key="7">
    <source>
        <dbReference type="Proteomes" id="UP000215215"/>
    </source>
</evidence>
<evidence type="ECO:0000256" key="4">
    <source>
        <dbReference type="ARBA" id="ARBA00022989"/>
    </source>
</evidence>
<keyword evidence="5" id="KW-0472">Membrane</keyword>
<accession>A0A235BV23</accession>
<dbReference type="AlphaFoldDB" id="A0A235BV23"/>
<dbReference type="Pfam" id="PF06835">
    <property type="entry name" value="LptC"/>
    <property type="match status" value="1"/>
</dbReference>
<dbReference type="InterPro" id="IPR052363">
    <property type="entry name" value="LPS_export_LptC"/>
</dbReference>
<keyword evidence="4" id="KW-1133">Transmembrane helix</keyword>
<evidence type="ECO:0000256" key="2">
    <source>
        <dbReference type="ARBA" id="ARBA00022519"/>
    </source>
</evidence>
<dbReference type="InterPro" id="IPR026265">
    <property type="entry name" value="LptC"/>
</dbReference>
<evidence type="ECO:0000256" key="5">
    <source>
        <dbReference type="ARBA" id="ARBA00023136"/>
    </source>
</evidence>
<keyword evidence="3" id="KW-0812">Transmembrane</keyword>
<dbReference type="GO" id="GO:0015221">
    <property type="term" value="F:lipopolysaccharide transmembrane transporter activity"/>
    <property type="evidence" value="ECO:0007669"/>
    <property type="project" value="InterPro"/>
</dbReference>
<dbReference type="GO" id="GO:0030288">
    <property type="term" value="C:outer membrane-bounded periplasmic space"/>
    <property type="evidence" value="ECO:0007669"/>
    <property type="project" value="TreeGrafter"/>
</dbReference>
<dbReference type="Proteomes" id="UP000215215">
    <property type="component" value="Unassembled WGS sequence"/>
</dbReference>
<evidence type="ECO:0000256" key="1">
    <source>
        <dbReference type="ARBA" id="ARBA00022475"/>
    </source>
</evidence>
<dbReference type="PROSITE" id="PS51257">
    <property type="entry name" value="PROKAR_LIPOPROTEIN"/>
    <property type="match status" value="1"/>
</dbReference>
<organism evidence="6 7">
    <name type="scientific">candidate division WOR-3 bacterium JGI_Cruoil_03_44_89</name>
    <dbReference type="NCBI Taxonomy" id="1973748"/>
    <lineage>
        <taxon>Bacteria</taxon>
        <taxon>Bacteria division WOR-3</taxon>
    </lineage>
</organism>
<dbReference type="EMBL" id="NOZQ01000088">
    <property type="protein sequence ID" value="OYD16071.1"/>
    <property type="molecule type" value="Genomic_DNA"/>
</dbReference>
<protein>
    <submittedName>
        <fullName evidence="6">LPS export ABC transporter periplasmic protein LptC</fullName>
    </submittedName>
</protein>
<keyword evidence="2" id="KW-0997">Cell inner membrane</keyword>
<dbReference type="GO" id="GO:0017089">
    <property type="term" value="F:glycolipid transfer activity"/>
    <property type="evidence" value="ECO:0007669"/>
    <property type="project" value="TreeGrafter"/>
</dbReference>
<name>A0A235BV23_UNCW3</name>
<sequence length="168" mass="18784">MSKIGIVLLLVLLLSCKREKKAEKIDTHPVGKTISEFEVVETMKGRVLWKLGAEKAYVYGDTTVINNVHLSFYDMDGEVSSVLTSDSGYVFPSSDMLAKGNVVVTSMESGRILKTETLYWKQKREKIVSEDSVTIITEDGVVKGNCFESNPNLTEIKMREVKAKGEQR</sequence>
<keyword evidence="1" id="KW-1003">Cell membrane</keyword>
<dbReference type="NCBIfam" id="TIGR04409">
    <property type="entry name" value="LptC_YrbK"/>
    <property type="match status" value="1"/>
</dbReference>
<comment type="caution">
    <text evidence="6">The sequence shown here is derived from an EMBL/GenBank/DDBJ whole genome shotgun (WGS) entry which is preliminary data.</text>
</comment>